<evidence type="ECO:0000256" key="3">
    <source>
        <dbReference type="ARBA" id="ARBA00023163"/>
    </source>
</evidence>
<feature type="domain" description="HTH gntR-type" evidence="4">
    <location>
        <begin position="5"/>
        <end position="73"/>
    </location>
</feature>
<organism evidence="5 6">
    <name type="scientific">Roseicyclus marinus</name>
    <dbReference type="NCBI Taxonomy" id="2161673"/>
    <lineage>
        <taxon>Bacteria</taxon>
        <taxon>Pseudomonadati</taxon>
        <taxon>Pseudomonadota</taxon>
        <taxon>Alphaproteobacteria</taxon>
        <taxon>Rhodobacterales</taxon>
        <taxon>Roseobacteraceae</taxon>
        <taxon>Roseicyclus</taxon>
    </lineage>
</organism>
<dbReference type="CDD" id="cd07377">
    <property type="entry name" value="WHTH_GntR"/>
    <property type="match status" value="1"/>
</dbReference>
<reference evidence="5 6" key="1">
    <citation type="submission" date="2023-01" db="EMBL/GenBank/DDBJ databases">
        <title>Complete genome sequence of Roseicyclus marinus strain Dej080120_10.</title>
        <authorList>
            <person name="Ueki S."/>
            <person name="Maruyama F."/>
        </authorList>
    </citation>
    <scope>NUCLEOTIDE SEQUENCE [LARGE SCALE GENOMIC DNA]</scope>
    <source>
        <strain evidence="5 6">Dej080120_10</strain>
    </source>
</reference>
<dbReference type="PRINTS" id="PR00035">
    <property type="entry name" value="HTHGNTR"/>
</dbReference>
<proteinExistence type="predicted"/>
<dbReference type="KEGG" id="rmai:MACH21_16660"/>
<gene>
    <name evidence="5" type="ORF">MACH21_16660</name>
</gene>
<dbReference type="GO" id="GO:0045892">
    <property type="term" value="P:negative regulation of DNA-templated transcription"/>
    <property type="evidence" value="ECO:0007669"/>
    <property type="project" value="TreeGrafter"/>
</dbReference>
<keyword evidence="2" id="KW-0238">DNA-binding</keyword>
<evidence type="ECO:0000259" key="4">
    <source>
        <dbReference type="PROSITE" id="PS50949"/>
    </source>
</evidence>
<dbReference type="GO" id="GO:0003700">
    <property type="term" value="F:DNA-binding transcription factor activity"/>
    <property type="evidence" value="ECO:0007669"/>
    <property type="project" value="InterPro"/>
</dbReference>
<dbReference type="PROSITE" id="PS50949">
    <property type="entry name" value="HTH_GNTR"/>
    <property type="match status" value="1"/>
</dbReference>
<dbReference type="InterPro" id="IPR028978">
    <property type="entry name" value="Chorismate_lyase_/UTRA_dom_sf"/>
</dbReference>
<dbReference type="Gene3D" id="3.40.1410.10">
    <property type="entry name" value="Chorismate lyase-like"/>
    <property type="match status" value="1"/>
</dbReference>
<keyword evidence="1" id="KW-0805">Transcription regulation</keyword>
<dbReference type="InterPro" id="IPR036390">
    <property type="entry name" value="WH_DNA-bd_sf"/>
</dbReference>
<evidence type="ECO:0000313" key="5">
    <source>
        <dbReference type="EMBL" id="BDW85489.1"/>
    </source>
</evidence>
<dbReference type="Pfam" id="PF00392">
    <property type="entry name" value="GntR"/>
    <property type="match status" value="1"/>
</dbReference>
<dbReference type="PANTHER" id="PTHR44846:SF1">
    <property type="entry name" value="MANNOSYL-D-GLYCERATE TRANSPORT_METABOLISM SYSTEM REPRESSOR MNGR-RELATED"/>
    <property type="match status" value="1"/>
</dbReference>
<protein>
    <submittedName>
        <fullName evidence="5">GntR family transcriptional regulator</fullName>
    </submittedName>
</protein>
<dbReference type="SUPFAM" id="SSF46785">
    <property type="entry name" value="Winged helix' DNA-binding domain"/>
    <property type="match status" value="1"/>
</dbReference>
<keyword evidence="6" id="KW-1185">Reference proteome</keyword>
<dbReference type="SUPFAM" id="SSF64288">
    <property type="entry name" value="Chorismate lyase-like"/>
    <property type="match status" value="1"/>
</dbReference>
<dbReference type="InterPro" id="IPR050679">
    <property type="entry name" value="Bact_HTH_transcr_reg"/>
</dbReference>
<dbReference type="SMART" id="SM00345">
    <property type="entry name" value="HTH_GNTR"/>
    <property type="match status" value="1"/>
</dbReference>
<name>A0AA48H2T1_9RHOB</name>
<dbReference type="Gene3D" id="1.10.10.10">
    <property type="entry name" value="Winged helix-like DNA-binding domain superfamily/Winged helix DNA-binding domain"/>
    <property type="match status" value="1"/>
</dbReference>
<dbReference type="RefSeq" id="WP_338271306.1">
    <property type="nucleotide sequence ID" value="NZ_AP027266.1"/>
</dbReference>
<dbReference type="SMART" id="SM00866">
    <property type="entry name" value="UTRA"/>
    <property type="match status" value="1"/>
</dbReference>
<dbReference type="AlphaFoldDB" id="A0AA48H2T1"/>
<dbReference type="InterPro" id="IPR036388">
    <property type="entry name" value="WH-like_DNA-bd_sf"/>
</dbReference>
<accession>A0AA48H2T1</accession>
<evidence type="ECO:0000256" key="2">
    <source>
        <dbReference type="ARBA" id="ARBA00023125"/>
    </source>
</evidence>
<dbReference type="InterPro" id="IPR011663">
    <property type="entry name" value="UTRA"/>
</dbReference>
<dbReference type="PANTHER" id="PTHR44846">
    <property type="entry name" value="MANNOSYL-D-GLYCERATE TRANSPORT/METABOLISM SYSTEM REPRESSOR MNGR-RELATED"/>
    <property type="match status" value="1"/>
</dbReference>
<dbReference type="Pfam" id="PF07702">
    <property type="entry name" value="UTRA"/>
    <property type="match status" value="1"/>
</dbReference>
<dbReference type="Proteomes" id="UP001337723">
    <property type="component" value="Chromosome"/>
</dbReference>
<dbReference type="InterPro" id="IPR000524">
    <property type="entry name" value="Tscrpt_reg_HTH_GntR"/>
</dbReference>
<evidence type="ECO:0000256" key="1">
    <source>
        <dbReference type="ARBA" id="ARBA00023015"/>
    </source>
</evidence>
<dbReference type="EMBL" id="AP027266">
    <property type="protein sequence ID" value="BDW85489.1"/>
    <property type="molecule type" value="Genomic_DNA"/>
</dbReference>
<dbReference type="GO" id="GO:0003677">
    <property type="term" value="F:DNA binding"/>
    <property type="evidence" value="ECO:0007669"/>
    <property type="project" value="UniProtKB-KW"/>
</dbReference>
<sequence length="233" mass="25559">MRGALPTYLRIAERLTRDIVAGRLRPGDRLPPERRMAADLGVTVTTLRKALAVLTERGLLDRRQGSGNTITAGDTGRGVYALFRLERPEGGGLPTADLLSVSLEDKPTDLPDLGSAVPQAWHMRRLRHLDGVPVAVEDIWLDARFPGRLAPETISESLYRSYRELLGLTIARAEDRLGAGPLPDWATSLLPGHAPGRVMALARRRAFDADGRPAEVSSTWFDPDRATYVARLP</sequence>
<evidence type="ECO:0000313" key="6">
    <source>
        <dbReference type="Proteomes" id="UP001337723"/>
    </source>
</evidence>
<keyword evidence="3" id="KW-0804">Transcription</keyword>